<evidence type="ECO:0000313" key="1">
    <source>
        <dbReference type="EMBL" id="GAA0724291.1"/>
    </source>
</evidence>
<dbReference type="PANTHER" id="PTHR43861">
    <property type="entry name" value="TRANS-ACONITATE 2-METHYLTRANSFERASE-RELATED"/>
    <property type="match status" value="1"/>
</dbReference>
<protein>
    <submittedName>
        <fullName evidence="1">Class I SAM-dependent methyltransferase</fullName>
    </submittedName>
</protein>
<dbReference type="Proteomes" id="UP001500339">
    <property type="component" value="Unassembled WGS sequence"/>
</dbReference>
<keyword evidence="2" id="KW-1185">Reference proteome</keyword>
<dbReference type="RefSeq" id="WP_343768963.1">
    <property type="nucleotide sequence ID" value="NZ_BAAACF010000001.1"/>
</dbReference>
<proteinExistence type="predicted"/>
<gene>
    <name evidence="1" type="ORF">GCM10008905_17970</name>
</gene>
<sequence length="293" mass="34713">MKCILCNNGKTDLIDTKIRNVHTDKTKVYKCSSCGVHFLNPYFTEKELRSFYNGEYRKNYTEENYYSEEKIENFFRKSIPEAEIRVSRVEKYLNKEDVILEIGCSSGYFLNILKDKVKLVSGTEWDEGNSSYCKKLGINTAKNIEDFKYKFDKIFMFHVLEHMIDPINFLEKLKNSMKEDSILFIEVPNNGDILLSTYDIPQFRDFYYQSAHLWYFNRRSLSYVLDKAGYQYEIINIQRYDISNHINWLENRKPGGQGMFDNIFDDELKSAYDNVLIKSNKTDTIFAVCKIKK</sequence>
<dbReference type="SUPFAM" id="SSF53335">
    <property type="entry name" value="S-adenosyl-L-methionine-dependent methyltransferases"/>
    <property type="match status" value="1"/>
</dbReference>
<dbReference type="GO" id="GO:0008168">
    <property type="term" value="F:methyltransferase activity"/>
    <property type="evidence" value="ECO:0007669"/>
    <property type="project" value="UniProtKB-KW"/>
</dbReference>
<name>A0ABP3U4L8_9CLOT</name>
<keyword evidence="1" id="KW-0808">Transferase</keyword>
<dbReference type="Gene3D" id="3.40.50.150">
    <property type="entry name" value="Vaccinia Virus protein VP39"/>
    <property type="match status" value="1"/>
</dbReference>
<accession>A0ABP3U4L8</accession>
<dbReference type="InterPro" id="IPR029063">
    <property type="entry name" value="SAM-dependent_MTases_sf"/>
</dbReference>
<organism evidence="1 2">
    <name type="scientific">Clostridium malenominatum</name>
    <dbReference type="NCBI Taxonomy" id="1539"/>
    <lineage>
        <taxon>Bacteria</taxon>
        <taxon>Bacillati</taxon>
        <taxon>Bacillota</taxon>
        <taxon>Clostridia</taxon>
        <taxon>Eubacteriales</taxon>
        <taxon>Clostridiaceae</taxon>
        <taxon>Clostridium</taxon>
    </lineage>
</organism>
<evidence type="ECO:0000313" key="2">
    <source>
        <dbReference type="Proteomes" id="UP001500339"/>
    </source>
</evidence>
<reference evidence="2" key="1">
    <citation type="journal article" date="2019" name="Int. J. Syst. Evol. Microbiol.">
        <title>The Global Catalogue of Microorganisms (GCM) 10K type strain sequencing project: providing services to taxonomists for standard genome sequencing and annotation.</title>
        <authorList>
            <consortium name="The Broad Institute Genomics Platform"/>
            <consortium name="The Broad Institute Genome Sequencing Center for Infectious Disease"/>
            <person name="Wu L."/>
            <person name="Ma J."/>
        </authorList>
    </citation>
    <scope>NUCLEOTIDE SEQUENCE [LARGE SCALE GENOMIC DNA]</scope>
    <source>
        <strain evidence="2">JCM 1405</strain>
    </source>
</reference>
<dbReference type="CDD" id="cd02440">
    <property type="entry name" value="AdoMet_MTases"/>
    <property type="match status" value="1"/>
</dbReference>
<dbReference type="GO" id="GO:0032259">
    <property type="term" value="P:methylation"/>
    <property type="evidence" value="ECO:0007669"/>
    <property type="project" value="UniProtKB-KW"/>
</dbReference>
<dbReference type="EMBL" id="BAAACF010000001">
    <property type="protein sequence ID" value="GAA0724291.1"/>
    <property type="molecule type" value="Genomic_DNA"/>
</dbReference>
<keyword evidence="1" id="KW-0489">Methyltransferase</keyword>
<dbReference type="PANTHER" id="PTHR43861:SF6">
    <property type="entry name" value="METHYLTRANSFERASE TYPE 11"/>
    <property type="match status" value="1"/>
</dbReference>
<comment type="caution">
    <text evidence="1">The sequence shown here is derived from an EMBL/GenBank/DDBJ whole genome shotgun (WGS) entry which is preliminary data.</text>
</comment>
<dbReference type="Pfam" id="PF13489">
    <property type="entry name" value="Methyltransf_23"/>
    <property type="match status" value="1"/>
</dbReference>